<evidence type="ECO:0000313" key="3">
    <source>
        <dbReference type="EMBL" id="QDU29410.1"/>
    </source>
</evidence>
<dbReference type="Gene3D" id="1.10.287.70">
    <property type="match status" value="1"/>
</dbReference>
<dbReference type="RefSeq" id="WP_145093164.1">
    <property type="nucleotide sequence ID" value="NZ_CP036274.1"/>
</dbReference>
<evidence type="ECO:0000256" key="1">
    <source>
        <dbReference type="SAM" id="Phobius"/>
    </source>
</evidence>
<sequence>MYTTHGIVVVTLIAAGLVLVNVLLHYEVLNMLSTVLGRLAWVGRPRIALLICALLVVHIVEIWIFAGGIMLAEWHGGLGDLKGDHSQGVLDYVYYSSMTYTTVGYGDLFPTGPLRFIAAMEALLGLMLITWSASFTYLEMQRFWRDR</sequence>
<dbReference type="KEGG" id="aagg:ETAA8_45200"/>
<dbReference type="InterPro" id="IPR013099">
    <property type="entry name" value="K_chnl_dom"/>
</dbReference>
<dbReference type="EMBL" id="CP036274">
    <property type="protein sequence ID" value="QDU29410.1"/>
    <property type="molecule type" value="Genomic_DNA"/>
</dbReference>
<name>A0A517YGQ3_9BACT</name>
<evidence type="ECO:0000259" key="2">
    <source>
        <dbReference type="Pfam" id="PF07885"/>
    </source>
</evidence>
<keyword evidence="1" id="KW-0472">Membrane</keyword>
<reference evidence="3 4" key="1">
    <citation type="submission" date="2019-02" db="EMBL/GenBank/DDBJ databases">
        <title>Deep-cultivation of Planctomycetes and their phenomic and genomic characterization uncovers novel biology.</title>
        <authorList>
            <person name="Wiegand S."/>
            <person name="Jogler M."/>
            <person name="Boedeker C."/>
            <person name="Pinto D."/>
            <person name="Vollmers J."/>
            <person name="Rivas-Marin E."/>
            <person name="Kohn T."/>
            <person name="Peeters S.H."/>
            <person name="Heuer A."/>
            <person name="Rast P."/>
            <person name="Oberbeckmann S."/>
            <person name="Bunk B."/>
            <person name="Jeske O."/>
            <person name="Meyerdierks A."/>
            <person name="Storesund J.E."/>
            <person name="Kallscheuer N."/>
            <person name="Luecker S."/>
            <person name="Lage O.M."/>
            <person name="Pohl T."/>
            <person name="Merkel B.J."/>
            <person name="Hornburger P."/>
            <person name="Mueller R.-W."/>
            <person name="Bruemmer F."/>
            <person name="Labrenz M."/>
            <person name="Spormann A.M."/>
            <person name="Op den Camp H."/>
            <person name="Overmann J."/>
            <person name="Amann R."/>
            <person name="Jetten M.S.M."/>
            <person name="Mascher T."/>
            <person name="Medema M.H."/>
            <person name="Devos D.P."/>
            <person name="Kaster A.-K."/>
            <person name="Ovreas L."/>
            <person name="Rohde M."/>
            <person name="Galperin M.Y."/>
            <person name="Jogler C."/>
        </authorList>
    </citation>
    <scope>NUCLEOTIDE SEQUENCE [LARGE SCALE GENOMIC DNA]</scope>
    <source>
        <strain evidence="3 4">ETA_A8</strain>
    </source>
</reference>
<dbReference type="AlphaFoldDB" id="A0A517YGQ3"/>
<dbReference type="OrthoDB" id="9813518at2"/>
<protein>
    <submittedName>
        <fullName evidence="3">Ion channel</fullName>
    </submittedName>
</protein>
<feature type="transmembrane region" description="Helical" evidence="1">
    <location>
        <begin position="116"/>
        <end position="138"/>
    </location>
</feature>
<dbReference type="Pfam" id="PF07885">
    <property type="entry name" value="Ion_trans_2"/>
    <property type="match status" value="1"/>
</dbReference>
<feature type="transmembrane region" description="Helical" evidence="1">
    <location>
        <begin position="47"/>
        <end position="72"/>
    </location>
</feature>
<keyword evidence="1" id="KW-1133">Transmembrane helix</keyword>
<feature type="domain" description="Potassium channel" evidence="2">
    <location>
        <begin position="62"/>
        <end position="134"/>
    </location>
</feature>
<gene>
    <name evidence="3" type="ORF">ETAA8_45200</name>
</gene>
<proteinExistence type="predicted"/>
<organism evidence="3 4">
    <name type="scientific">Anatilimnocola aggregata</name>
    <dbReference type="NCBI Taxonomy" id="2528021"/>
    <lineage>
        <taxon>Bacteria</taxon>
        <taxon>Pseudomonadati</taxon>
        <taxon>Planctomycetota</taxon>
        <taxon>Planctomycetia</taxon>
        <taxon>Pirellulales</taxon>
        <taxon>Pirellulaceae</taxon>
        <taxon>Anatilimnocola</taxon>
    </lineage>
</organism>
<evidence type="ECO:0000313" key="4">
    <source>
        <dbReference type="Proteomes" id="UP000315017"/>
    </source>
</evidence>
<dbReference type="SUPFAM" id="SSF81324">
    <property type="entry name" value="Voltage-gated potassium channels"/>
    <property type="match status" value="1"/>
</dbReference>
<feature type="transmembrane region" description="Helical" evidence="1">
    <location>
        <begin position="6"/>
        <end position="26"/>
    </location>
</feature>
<accession>A0A517YGQ3</accession>
<dbReference type="Proteomes" id="UP000315017">
    <property type="component" value="Chromosome"/>
</dbReference>
<keyword evidence="4" id="KW-1185">Reference proteome</keyword>
<keyword evidence="1" id="KW-0812">Transmembrane</keyword>